<dbReference type="InterPro" id="IPR032567">
    <property type="entry name" value="RTL1-rel"/>
</dbReference>
<name>A0A8T1ZM30_9BRAS</name>
<dbReference type="Proteomes" id="UP000694240">
    <property type="component" value="Chromosome 10"/>
</dbReference>
<proteinExistence type="predicted"/>
<evidence type="ECO:0000313" key="4">
    <source>
        <dbReference type="Proteomes" id="UP000694240"/>
    </source>
</evidence>
<sequence>MVVATRATAQHTEADGSVDDAQTTDRVTTTEGIESRLEQMLNRTQAIEISVAAQNKKLDQNLADMFAMIKMIPTHQASSSGKQGVDKQYPAYSRTPESLEEGSDLFRGSKSGIQNQRDRITRIGKVDFPRFDGDGIKEWLFKVEEFFGVDFTPWDMKVKLAALHFDGRASTWHQSLMQEPKNHGLLRDWESYKLQVKERFEDVMEDPIAELKQLQETTGITENHEKFERIKTRVALSEEYLVSAYLAGLRLETQMHIRMFDPKSVRQCLMLGRLYEKAHPIPKVTPTMWSSNKAVGGSSFDKNMGQVKKENNYSPQQSSDQTMSTEFKKPTRKFLSQEEMSARRAKGLCYLCDEKYTPDHYLKHKKTQVYMIEVEEAESETEEMGVERVNTETAVVPHEVSCRPQASVSAVAGVPGYSTMKVRGIHNKRVLFVLLDSGSTHNFMDPKAAECLGVKQKPAGMTRVSVADGSQLQVLGKVDQFKWEFQGTPFQADFMIIPLGGCDVVLGVQWLVTLGDITWNLQKLEMSFMWNKHKVLLHGTKQGSVREVRKIKFNKGQEEQVQLSMISANVIDQPGDWSISALELDNRDDASFTAVQRLKEVIADIFSEPTSLPPFRPNHNHKIAAGGVSTDPAKVQAVADWPIPTSLKQLRGFLGLAGYYRRFVKNFGTIARPLIPKSLTCPVAYKLFLPPESLIHPVFHVSQLKAVVVILDRKMVKRQGRAATMILVQWTNESAEEAAWEYLFDVQKKFPSFEPCGQGSSNRGALI</sequence>
<dbReference type="PANTHER" id="PTHR15503:SF22">
    <property type="entry name" value="TRANSPOSON TY3-I GAG POLYPROTEIN"/>
    <property type="match status" value="1"/>
</dbReference>
<dbReference type="InterPro" id="IPR005162">
    <property type="entry name" value="Retrotrans_gag_dom"/>
</dbReference>
<feature type="region of interest" description="Disordered" evidence="1">
    <location>
        <begin position="1"/>
        <end position="26"/>
    </location>
</feature>
<dbReference type="PANTHER" id="PTHR15503">
    <property type="entry name" value="LDOC1 RELATED"/>
    <property type="match status" value="1"/>
</dbReference>
<organism evidence="3 4">
    <name type="scientific">Arabidopsis thaliana x Arabidopsis arenosa</name>
    <dbReference type="NCBI Taxonomy" id="1240361"/>
    <lineage>
        <taxon>Eukaryota</taxon>
        <taxon>Viridiplantae</taxon>
        <taxon>Streptophyta</taxon>
        <taxon>Embryophyta</taxon>
        <taxon>Tracheophyta</taxon>
        <taxon>Spermatophyta</taxon>
        <taxon>Magnoliopsida</taxon>
        <taxon>eudicotyledons</taxon>
        <taxon>Gunneridae</taxon>
        <taxon>Pentapetalae</taxon>
        <taxon>rosids</taxon>
        <taxon>malvids</taxon>
        <taxon>Brassicales</taxon>
        <taxon>Brassicaceae</taxon>
        <taxon>Camelineae</taxon>
        <taxon>Arabidopsis</taxon>
    </lineage>
</organism>
<dbReference type="CDD" id="cd00303">
    <property type="entry name" value="retropepsin_like"/>
    <property type="match status" value="1"/>
</dbReference>
<keyword evidence="4" id="KW-1185">Reference proteome</keyword>
<gene>
    <name evidence="3" type="ORF">ISN45_Aa05g013610</name>
</gene>
<dbReference type="Pfam" id="PF03732">
    <property type="entry name" value="Retrotrans_gag"/>
    <property type="match status" value="1"/>
</dbReference>
<evidence type="ECO:0000256" key="1">
    <source>
        <dbReference type="SAM" id="MobiDB-lite"/>
    </source>
</evidence>
<feature type="domain" description="Retrotransposon gag" evidence="2">
    <location>
        <begin position="159"/>
        <end position="250"/>
    </location>
</feature>
<dbReference type="Pfam" id="PF13650">
    <property type="entry name" value="Asp_protease_2"/>
    <property type="match status" value="1"/>
</dbReference>
<comment type="caution">
    <text evidence="3">The sequence shown here is derived from an EMBL/GenBank/DDBJ whole genome shotgun (WGS) entry which is preliminary data.</text>
</comment>
<protein>
    <submittedName>
        <fullName evidence="3">Aspartic peptidase domain superfamily</fullName>
    </submittedName>
</protein>
<evidence type="ECO:0000259" key="2">
    <source>
        <dbReference type="Pfam" id="PF03732"/>
    </source>
</evidence>
<dbReference type="AlphaFoldDB" id="A0A8T1ZM30"/>
<dbReference type="EMBL" id="JAEFBK010000010">
    <property type="protein sequence ID" value="KAG7559778.1"/>
    <property type="molecule type" value="Genomic_DNA"/>
</dbReference>
<reference evidence="3 4" key="1">
    <citation type="submission" date="2020-12" db="EMBL/GenBank/DDBJ databases">
        <title>Concerted genomic and epigenomic changes stabilize Arabidopsis allopolyploids.</title>
        <authorList>
            <person name="Chen Z."/>
        </authorList>
    </citation>
    <scope>NUCLEOTIDE SEQUENCE [LARGE SCALE GENOMIC DNA]</scope>
    <source>
        <strain evidence="3">Allo738</strain>
        <tissue evidence="3">Leaf</tissue>
    </source>
</reference>
<accession>A0A8T1ZM30</accession>
<evidence type="ECO:0000313" key="3">
    <source>
        <dbReference type="EMBL" id="KAG7559778.1"/>
    </source>
</evidence>